<feature type="domain" description="C2H2-type" evidence="7">
    <location>
        <begin position="131"/>
        <end position="160"/>
    </location>
</feature>
<evidence type="ECO:0000256" key="2">
    <source>
        <dbReference type="ARBA" id="ARBA00022737"/>
    </source>
</evidence>
<name>A0A9N8W0P7_9GLOM</name>
<keyword evidence="9" id="KW-1185">Reference proteome</keyword>
<proteinExistence type="predicted"/>
<dbReference type="Proteomes" id="UP000789572">
    <property type="component" value="Unassembled WGS sequence"/>
</dbReference>
<keyword evidence="4" id="KW-0862">Zinc</keyword>
<dbReference type="Gene3D" id="3.30.160.60">
    <property type="entry name" value="Classic Zinc Finger"/>
    <property type="match status" value="2"/>
</dbReference>
<sequence length="210" mass="24237">MVSRNILNTMQLNDPMTSFTGTSTTPTANTYKSMAMQQFLTTQNPRLYCQQPLNYLQGPVYLYSQINDCESAWHSDPQPYLQPPPNHLSLIDHNAQWIAAPKPKDENRSSTSQTPKHLTSRRNPNTVHFKHRCTWSGCIWSFKRLEHLKRHMITHTGERKYQCDFPGCGKRFGRSDNYAAHRKIHARRSTEMVLVDGTGVRPSGYIKTEE</sequence>
<dbReference type="OrthoDB" id="6365676at2759"/>
<dbReference type="EMBL" id="CAJVPJ010000063">
    <property type="protein sequence ID" value="CAG8469863.1"/>
    <property type="molecule type" value="Genomic_DNA"/>
</dbReference>
<feature type="compositionally biased region" description="Polar residues" evidence="6">
    <location>
        <begin position="109"/>
        <end position="123"/>
    </location>
</feature>
<evidence type="ECO:0000256" key="6">
    <source>
        <dbReference type="SAM" id="MobiDB-lite"/>
    </source>
</evidence>
<dbReference type="Pfam" id="PF00096">
    <property type="entry name" value="zf-C2H2"/>
    <property type="match status" value="2"/>
</dbReference>
<accession>A0A9N8W0P7</accession>
<protein>
    <submittedName>
        <fullName evidence="8">6376_t:CDS:1</fullName>
    </submittedName>
</protein>
<dbReference type="GO" id="GO:0005667">
    <property type="term" value="C:transcription regulator complex"/>
    <property type="evidence" value="ECO:0007669"/>
    <property type="project" value="TreeGrafter"/>
</dbReference>
<dbReference type="GO" id="GO:0000785">
    <property type="term" value="C:chromatin"/>
    <property type="evidence" value="ECO:0007669"/>
    <property type="project" value="TreeGrafter"/>
</dbReference>
<dbReference type="PROSITE" id="PS50157">
    <property type="entry name" value="ZINC_FINGER_C2H2_2"/>
    <property type="match status" value="2"/>
</dbReference>
<evidence type="ECO:0000256" key="1">
    <source>
        <dbReference type="ARBA" id="ARBA00022723"/>
    </source>
</evidence>
<reference evidence="8" key="1">
    <citation type="submission" date="2021-06" db="EMBL/GenBank/DDBJ databases">
        <authorList>
            <person name="Kallberg Y."/>
            <person name="Tangrot J."/>
            <person name="Rosling A."/>
        </authorList>
    </citation>
    <scope>NUCLEOTIDE SEQUENCE</scope>
    <source>
        <strain evidence="8">IA702</strain>
    </source>
</reference>
<evidence type="ECO:0000256" key="5">
    <source>
        <dbReference type="PROSITE-ProRule" id="PRU00042"/>
    </source>
</evidence>
<evidence type="ECO:0000256" key="3">
    <source>
        <dbReference type="ARBA" id="ARBA00022771"/>
    </source>
</evidence>
<dbReference type="FunFam" id="3.30.160.60:FF:002343">
    <property type="entry name" value="Zinc finger protein 33A"/>
    <property type="match status" value="1"/>
</dbReference>
<dbReference type="SMART" id="SM00355">
    <property type="entry name" value="ZnF_C2H2"/>
    <property type="match status" value="2"/>
</dbReference>
<dbReference type="GO" id="GO:0000981">
    <property type="term" value="F:DNA-binding transcription factor activity, RNA polymerase II-specific"/>
    <property type="evidence" value="ECO:0007669"/>
    <property type="project" value="TreeGrafter"/>
</dbReference>
<dbReference type="PANTHER" id="PTHR14003">
    <property type="entry name" value="TRANSCRIPTIONAL REPRESSOR PROTEIN YY"/>
    <property type="match status" value="1"/>
</dbReference>
<feature type="domain" description="C2H2-type" evidence="7">
    <location>
        <begin position="161"/>
        <end position="190"/>
    </location>
</feature>
<evidence type="ECO:0000256" key="4">
    <source>
        <dbReference type="ARBA" id="ARBA00022833"/>
    </source>
</evidence>
<evidence type="ECO:0000313" key="8">
    <source>
        <dbReference type="EMBL" id="CAG8469863.1"/>
    </source>
</evidence>
<feature type="region of interest" description="Disordered" evidence="6">
    <location>
        <begin position="101"/>
        <end position="123"/>
    </location>
</feature>
<keyword evidence="3 5" id="KW-0863">Zinc-finger</keyword>
<dbReference type="InterPro" id="IPR036236">
    <property type="entry name" value="Znf_C2H2_sf"/>
</dbReference>
<dbReference type="InterPro" id="IPR013087">
    <property type="entry name" value="Znf_C2H2_type"/>
</dbReference>
<keyword evidence="1" id="KW-0479">Metal-binding</keyword>
<organism evidence="8 9">
    <name type="scientific">Paraglomus occultum</name>
    <dbReference type="NCBI Taxonomy" id="144539"/>
    <lineage>
        <taxon>Eukaryota</taxon>
        <taxon>Fungi</taxon>
        <taxon>Fungi incertae sedis</taxon>
        <taxon>Mucoromycota</taxon>
        <taxon>Glomeromycotina</taxon>
        <taxon>Glomeromycetes</taxon>
        <taxon>Paraglomerales</taxon>
        <taxon>Paraglomeraceae</taxon>
        <taxon>Paraglomus</taxon>
    </lineage>
</organism>
<dbReference type="GO" id="GO:0000978">
    <property type="term" value="F:RNA polymerase II cis-regulatory region sequence-specific DNA binding"/>
    <property type="evidence" value="ECO:0007669"/>
    <property type="project" value="TreeGrafter"/>
</dbReference>
<dbReference type="GO" id="GO:0031519">
    <property type="term" value="C:PcG protein complex"/>
    <property type="evidence" value="ECO:0007669"/>
    <property type="project" value="TreeGrafter"/>
</dbReference>
<dbReference type="PROSITE" id="PS00028">
    <property type="entry name" value="ZINC_FINGER_C2H2_1"/>
    <property type="match status" value="2"/>
</dbReference>
<dbReference type="AlphaFoldDB" id="A0A9N8W0P7"/>
<keyword evidence="2" id="KW-0677">Repeat</keyword>
<dbReference type="SUPFAM" id="SSF57667">
    <property type="entry name" value="beta-beta-alpha zinc fingers"/>
    <property type="match status" value="1"/>
</dbReference>
<evidence type="ECO:0000259" key="7">
    <source>
        <dbReference type="PROSITE" id="PS50157"/>
    </source>
</evidence>
<comment type="caution">
    <text evidence="8">The sequence shown here is derived from an EMBL/GenBank/DDBJ whole genome shotgun (WGS) entry which is preliminary data.</text>
</comment>
<evidence type="ECO:0000313" key="9">
    <source>
        <dbReference type="Proteomes" id="UP000789572"/>
    </source>
</evidence>
<gene>
    <name evidence="8" type="ORF">POCULU_LOCUS986</name>
</gene>
<dbReference type="PANTHER" id="PTHR14003:SF19">
    <property type="entry name" value="YY2 TRANSCRIPTION FACTOR"/>
    <property type="match status" value="1"/>
</dbReference>
<dbReference type="GO" id="GO:0008270">
    <property type="term" value="F:zinc ion binding"/>
    <property type="evidence" value="ECO:0007669"/>
    <property type="project" value="UniProtKB-KW"/>
</dbReference>